<feature type="transmembrane region" description="Helical" evidence="1">
    <location>
        <begin position="105"/>
        <end position="122"/>
    </location>
</feature>
<accession>A0A1Y1QJN3</accession>
<dbReference type="AlphaFoldDB" id="A0A1Y1QJN3"/>
<sequence>MDNQLVSLDQNAVRTEIERQIAQVGTGHYDLAYNQKLFGVLDGITDNQVKGELLQKFLDSLSRHQNVKDLASILELESRIRINERIAESELEKDKIRTALFNNRALILFAWVFPVLAGFISIKFLQSYTFATFIVIVLYGVLIALYFSQSNGLAETWRALTSRRRDL</sequence>
<dbReference type="EMBL" id="MTEJ01000212">
    <property type="protein sequence ID" value="OQX07345.1"/>
    <property type="molecule type" value="Genomic_DNA"/>
</dbReference>
<comment type="caution">
    <text evidence="2">The sequence shown here is derived from an EMBL/GenBank/DDBJ whole genome shotgun (WGS) entry which is preliminary data.</text>
</comment>
<name>A0A1Y1QJN3_9GAMM</name>
<evidence type="ECO:0000256" key="1">
    <source>
        <dbReference type="SAM" id="Phobius"/>
    </source>
</evidence>
<evidence type="ECO:0000313" key="3">
    <source>
        <dbReference type="Proteomes" id="UP000192491"/>
    </source>
</evidence>
<keyword evidence="1" id="KW-0472">Membrane</keyword>
<proteinExistence type="predicted"/>
<keyword evidence="1" id="KW-0812">Transmembrane</keyword>
<dbReference type="Proteomes" id="UP000192491">
    <property type="component" value="Unassembled WGS sequence"/>
</dbReference>
<organism evidence="2 3">
    <name type="scientific">Thiothrix lacustris</name>
    <dbReference type="NCBI Taxonomy" id="525917"/>
    <lineage>
        <taxon>Bacteria</taxon>
        <taxon>Pseudomonadati</taxon>
        <taxon>Pseudomonadota</taxon>
        <taxon>Gammaproteobacteria</taxon>
        <taxon>Thiotrichales</taxon>
        <taxon>Thiotrichaceae</taxon>
        <taxon>Thiothrix</taxon>
    </lineage>
</organism>
<keyword evidence="1" id="KW-1133">Transmembrane helix</keyword>
<protein>
    <submittedName>
        <fullName evidence="2">Uncharacterized protein</fullName>
    </submittedName>
</protein>
<reference evidence="2 3" key="1">
    <citation type="submission" date="2017-01" db="EMBL/GenBank/DDBJ databases">
        <title>Novel large sulfur bacteria in the metagenomes of groundwater-fed chemosynthetic microbial mats in the Lake Huron basin.</title>
        <authorList>
            <person name="Sharrar A.M."/>
            <person name="Flood B.E."/>
            <person name="Bailey J.V."/>
            <person name="Jones D.S."/>
            <person name="Biddanda B."/>
            <person name="Ruberg S.A."/>
            <person name="Marcus D.N."/>
            <person name="Dick G.J."/>
        </authorList>
    </citation>
    <scope>NUCLEOTIDE SEQUENCE [LARGE SCALE GENOMIC DNA]</scope>
    <source>
        <strain evidence="2">A8</strain>
    </source>
</reference>
<evidence type="ECO:0000313" key="2">
    <source>
        <dbReference type="EMBL" id="OQX07345.1"/>
    </source>
</evidence>
<gene>
    <name evidence="2" type="ORF">BWK73_28460</name>
</gene>
<feature type="transmembrane region" description="Helical" evidence="1">
    <location>
        <begin position="128"/>
        <end position="148"/>
    </location>
</feature>